<name>A0AA89B687_9ASTE</name>
<keyword evidence="3" id="KW-1185">Reference proteome</keyword>
<dbReference type="EMBL" id="JAVXUP010000378">
    <property type="protein sequence ID" value="KAK3029490.1"/>
    <property type="molecule type" value="Genomic_DNA"/>
</dbReference>
<dbReference type="Proteomes" id="UP001188597">
    <property type="component" value="Unassembled WGS sequence"/>
</dbReference>
<evidence type="ECO:0000313" key="3">
    <source>
        <dbReference type="Proteomes" id="UP001188597"/>
    </source>
</evidence>
<gene>
    <name evidence="2" type="ORF">RJ639_037511</name>
</gene>
<evidence type="ECO:0000256" key="1">
    <source>
        <dbReference type="SAM" id="MobiDB-lite"/>
    </source>
</evidence>
<proteinExistence type="predicted"/>
<protein>
    <submittedName>
        <fullName evidence="2">Uncharacterized protein</fullName>
    </submittedName>
</protein>
<comment type="caution">
    <text evidence="2">The sequence shown here is derived from an EMBL/GenBank/DDBJ whole genome shotgun (WGS) entry which is preliminary data.</text>
</comment>
<evidence type="ECO:0000313" key="2">
    <source>
        <dbReference type="EMBL" id="KAK3029490.1"/>
    </source>
</evidence>
<reference evidence="2" key="1">
    <citation type="submission" date="2022-12" db="EMBL/GenBank/DDBJ databases">
        <title>Draft genome assemblies for two species of Escallonia (Escalloniales).</title>
        <authorList>
            <person name="Chanderbali A."/>
            <person name="Dervinis C."/>
            <person name="Anghel I."/>
            <person name="Soltis D."/>
            <person name="Soltis P."/>
            <person name="Zapata F."/>
        </authorList>
    </citation>
    <scope>NUCLEOTIDE SEQUENCE</scope>
    <source>
        <strain evidence="2">UCBG64.0493</strain>
        <tissue evidence="2">Leaf</tissue>
    </source>
</reference>
<sequence length="126" mass="13326">MWEMKARTAAVEAGGWDSMAEPPPVAVAVVVWEIGRIGGAKAAILPTSDDKNVMHPPPKYHININPCLGLKFPKSSQGSQGLSNAKAAPRAAKDALQRQKEPRPGQGKACYAMPKAKAKAISLGDQ</sequence>
<feature type="region of interest" description="Disordered" evidence="1">
    <location>
        <begin position="75"/>
        <end position="113"/>
    </location>
</feature>
<feature type="compositionally biased region" description="Basic and acidic residues" evidence="1">
    <location>
        <begin position="91"/>
        <end position="103"/>
    </location>
</feature>
<dbReference type="AlphaFoldDB" id="A0AA89B687"/>
<organism evidence="2 3">
    <name type="scientific">Escallonia herrerae</name>
    <dbReference type="NCBI Taxonomy" id="1293975"/>
    <lineage>
        <taxon>Eukaryota</taxon>
        <taxon>Viridiplantae</taxon>
        <taxon>Streptophyta</taxon>
        <taxon>Embryophyta</taxon>
        <taxon>Tracheophyta</taxon>
        <taxon>Spermatophyta</taxon>
        <taxon>Magnoliopsida</taxon>
        <taxon>eudicotyledons</taxon>
        <taxon>Gunneridae</taxon>
        <taxon>Pentapetalae</taxon>
        <taxon>asterids</taxon>
        <taxon>campanulids</taxon>
        <taxon>Escalloniales</taxon>
        <taxon>Escalloniaceae</taxon>
        <taxon>Escallonia</taxon>
    </lineage>
</organism>
<accession>A0AA89B687</accession>